<evidence type="ECO:0000313" key="4">
    <source>
        <dbReference type="EMBL" id="RKS83626.1"/>
    </source>
</evidence>
<feature type="region of interest" description="Disordered" evidence="3">
    <location>
        <begin position="256"/>
        <end position="427"/>
    </location>
</feature>
<dbReference type="AlphaFoldDB" id="A0A495R922"/>
<evidence type="ECO:0000256" key="1">
    <source>
        <dbReference type="ARBA" id="ARBA00022741"/>
    </source>
</evidence>
<dbReference type="PANTHER" id="PTHR43384">
    <property type="entry name" value="SEPTUM SITE-DETERMINING PROTEIN MIND HOMOLOG, CHLOROPLASTIC-RELATED"/>
    <property type="match status" value="1"/>
</dbReference>
<name>A0A495R922_9EURY</name>
<gene>
    <name evidence="4" type="ORF">BDK61_3014</name>
</gene>
<feature type="compositionally biased region" description="Low complexity" evidence="3">
    <location>
        <begin position="256"/>
        <end position="270"/>
    </location>
</feature>
<protein>
    <submittedName>
        <fullName evidence="4">Septum site-determining protein MinD</fullName>
    </submittedName>
</protein>
<dbReference type="GO" id="GO:0005829">
    <property type="term" value="C:cytosol"/>
    <property type="evidence" value="ECO:0007669"/>
    <property type="project" value="TreeGrafter"/>
</dbReference>
<evidence type="ECO:0000313" key="5">
    <source>
        <dbReference type="Proteomes" id="UP000268233"/>
    </source>
</evidence>
<organism evidence="4 5">
    <name type="scientific">Haloarcula quadrata</name>
    <dbReference type="NCBI Taxonomy" id="182779"/>
    <lineage>
        <taxon>Archaea</taxon>
        <taxon>Methanobacteriati</taxon>
        <taxon>Methanobacteriota</taxon>
        <taxon>Stenosarchaea group</taxon>
        <taxon>Halobacteria</taxon>
        <taxon>Halobacteriales</taxon>
        <taxon>Haloarculaceae</taxon>
        <taxon>Haloarcula</taxon>
    </lineage>
</organism>
<dbReference type="EMBL" id="RBWW01000001">
    <property type="protein sequence ID" value="RKS83626.1"/>
    <property type="molecule type" value="Genomic_DNA"/>
</dbReference>
<proteinExistence type="predicted"/>
<evidence type="ECO:0000256" key="3">
    <source>
        <dbReference type="SAM" id="MobiDB-lite"/>
    </source>
</evidence>
<keyword evidence="5" id="KW-1185">Reference proteome</keyword>
<reference evidence="4 5" key="1">
    <citation type="submission" date="2018-10" db="EMBL/GenBank/DDBJ databases">
        <title>Genomic Encyclopedia of Archaeal and Bacterial Type Strains, Phase II (KMG-II): from individual species to whole genera.</title>
        <authorList>
            <person name="Goeker M."/>
        </authorList>
    </citation>
    <scope>NUCLEOTIDE SEQUENCE [LARGE SCALE GENOMIC DNA]</scope>
    <source>
        <strain evidence="4 5">DSM 11927</strain>
    </source>
</reference>
<dbReference type="InterPro" id="IPR033756">
    <property type="entry name" value="YlxH/NBP35"/>
</dbReference>
<dbReference type="Proteomes" id="UP000268233">
    <property type="component" value="Unassembled WGS sequence"/>
</dbReference>
<dbReference type="GO" id="GO:0016887">
    <property type="term" value="F:ATP hydrolysis activity"/>
    <property type="evidence" value="ECO:0007669"/>
    <property type="project" value="TreeGrafter"/>
</dbReference>
<dbReference type="GO" id="GO:0005524">
    <property type="term" value="F:ATP binding"/>
    <property type="evidence" value="ECO:0007669"/>
    <property type="project" value="UniProtKB-KW"/>
</dbReference>
<feature type="compositionally biased region" description="Basic and acidic residues" evidence="3">
    <location>
        <begin position="279"/>
        <end position="318"/>
    </location>
</feature>
<dbReference type="GO" id="GO:0051782">
    <property type="term" value="P:negative regulation of cell division"/>
    <property type="evidence" value="ECO:0007669"/>
    <property type="project" value="TreeGrafter"/>
</dbReference>
<dbReference type="Gene3D" id="3.40.50.300">
    <property type="entry name" value="P-loop containing nucleotide triphosphate hydrolases"/>
    <property type="match status" value="1"/>
</dbReference>
<feature type="compositionally biased region" description="Polar residues" evidence="3">
    <location>
        <begin position="368"/>
        <end position="381"/>
    </location>
</feature>
<evidence type="ECO:0000256" key="2">
    <source>
        <dbReference type="ARBA" id="ARBA00022840"/>
    </source>
</evidence>
<dbReference type="InterPro" id="IPR050625">
    <property type="entry name" value="ParA/MinD_ATPase"/>
</dbReference>
<keyword evidence="1" id="KW-0547">Nucleotide-binding</keyword>
<dbReference type="SUPFAM" id="SSF52540">
    <property type="entry name" value="P-loop containing nucleoside triphosphate hydrolases"/>
    <property type="match status" value="1"/>
</dbReference>
<feature type="compositionally biased region" description="Basic and acidic residues" evidence="3">
    <location>
        <begin position="357"/>
        <end position="366"/>
    </location>
</feature>
<feature type="compositionally biased region" description="Polar residues" evidence="3">
    <location>
        <begin position="320"/>
        <end position="329"/>
    </location>
</feature>
<dbReference type="GO" id="GO:0009898">
    <property type="term" value="C:cytoplasmic side of plasma membrane"/>
    <property type="evidence" value="ECO:0007669"/>
    <property type="project" value="TreeGrafter"/>
</dbReference>
<sequence>MNLTNKVVNTTVQLRMVTNHVYTFAGAKGGVGKTTSSINLGTLLAAAGYSTVVVKMDLAMANIVDFLDVDIDTDEDATFHDVLAGNASVTEATYETDADLSIVPSGTTLEGYADTDLDRLPGLVETLRWHHDIVLLDTPAGLSEETIQPLKLADHVLLVSTPRVASIRNVSNTKELAERVEAPVRGLILTKSGTGASPGADEISEFLDVELLGHVPEDDAVSHSQDSGVPVVQTAPSSGAAIAYERISEQLIDTAKASTDSTADATTEAAPGDTVPTSHRTDDQAHGRTTESVETTDGGRKIRRRDGIADDGGDRPADDTATSPASVSGPQPADSKENTGTAPVIDGTDLVDSEPGPVDRPDRDVALSDSTAETSQCTTDGSGHDAPEFAFDPAIDSSSDSQSNDDADAGGSGAAGLGERMRSLFGL</sequence>
<dbReference type="InterPro" id="IPR027417">
    <property type="entry name" value="P-loop_NTPase"/>
</dbReference>
<dbReference type="Pfam" id="PF10609">
    <property type="entry name" value="ParA"/>
    <property type="match status" value="1"/>
</dbReference>
<accession>A0A495R922</accession>
<comment type="caution">
    <text evidence="4">The sequence shown here is derived from an EMBL/GenBank/DDBJ whole genome shotgun (WGS) entry which is preliminary data.</text>
</comment>
<dbReference type="PANTHER" id="PTHR43384:SF10">
    <property type="entry name" value="ATPASE INVOLVED IN CHROMOSOME PARTITIONING, PARA_MIND FAMILY"/>
    <property type="match status" value="1"/>
</dbReference>
<keyword evidence="2" id="KW-0067">ATP-binding</keyword>